<keyword evidence="3" id="KW-1185">Reference proteome</keyword>
<accession>A0A923HAU4</accession>
<dbReference type="RefSeq" id="WP_186564017.1">
    <property type="nucleotide sequence ID" value="NZ_JACNMF010000013.1"/>
</dbReference>
<comment type="caution">
    <text evidence="2">The sequence shown here is derived from an EMBL/GenBank/DDBJ whole genome shotgun (WGS) entry which is preliminary data.</text>
</comment>
<evidence type="ECO:0008006" key="4">
    <source>
        <dbReference type="Google" id="ProtNLM"/>
    </source>
</evidence>
<feature type="signal peptide" evidence="1">
    <location>
        <begin position="1"/>
        <end position="18"/>
    </location>
</feature>
<keyword evidence="1" id="KW-0732">Signal</keyword>
<dbReference type="AlphaFoldDB" id="A0A923HAU4"/>
<evidence type="ECO:0000313" key="3">
    <source>
        <dbReference type="Proteomes" id="UP000656244"/>
    </source>
</evidence>
<evidence type="ECO:0000256" key="1">
    <source>
        <dbReference type="SAM" id="SignalP"/>
    </source>
</evidence>
<organism evidence="2 3">
    <name type="scientific">Hyunsoonleella aquatilis</name>
    <dbReference type="NCBI Taxonomy" id="2762758"/>
    <lineage>
        <taxon>Bacteria</taxon>
        <taxon>Pseudomonadati</taxon>
        <taxon>Bacteroidota</taxon>
        <taxon>Flavobacteriia</taxon>
        <taxon>Flavobacteriales</taxon>
        <taxon>Flavobacteriaceae</taxon>
    </lineage>
</organism>
<feature type="chain" id="PRO_5036975739" description="SH3 domain-containing protein" evidence="1">
    <location>
        <begin position="19"/>
        <end position="161"/>
    </location>
</feature>
<dbReference type="EMBL" id="JACNMF010000013">
    <property type="protein sequence ID" value="MBC3760045.1"/>
    <property type="molecule type" value="Genomic_DNA"/>
</dbReference>
<dbReference type="Proteomes" id="UP000656244">
    <property type="component" value="Unassembled WGS sequence"/>
</dbReference>
<name>A0A923HAU4_9FLAO</name>
<gene>
    <name evidence="2" type="ORF">H7U19_16680</name>
</gene>
<reference evidence="2" key="1">
    <citation type="submission" date="2020-08" db="EMBL/GenBank/DDBJ databases">
        <title>Hyunsoonleella sp. strain SJ7 genome sequencing and assembly.</title>
        <authorList>
            <person name="Kim I."/>
        </authorList>
    </citation>
    <scope>NUCLEOTIDE SEQUENCE</scope>
    <source>
        <strain evidence="2">SJ7</strain>
    </source>
</reference>
<proteinExistence type="predicted"/>
<protein>
    <recommendedName>
        <fullName evidence="4">SH3 domain-containing protein</fullName>
    </recommendedName>
</protein>
<sequence length="161" mass="19288">MKKHILLIFLLNFGIGMAQTQVPFFEQIAFDFYRTEILPKKPAKNKIRIYKEIQPYKLTETPFWYPRCLEKIEIEEYDNSKHNVSNKTELNLDNIDQKDFKIKKYGKGNYPKLYVSQSLTLSENRILVVLKKVEKWSGIYYYIELDKKGKITNWCQDGYIE</sequence>
<evidence type="ECO:0000313" key="2">
    <source>
        <dbReference type="EMBL" id="MBC3760045.1"/>
    </source>
</evidence>